<dbReference type="EC" id="2.3.2.31" evidence="2"/>
<keyword evidence="8" id="KW-0862">Zinc</keyword>
<comment type="catalytic activity">
    <reaction evidence="1">
        <text>[E2 ubiquitin-conjugating enzyme]-S-ubiquitinyl-L-cysteine + [acceptor protein]-L-lysine = [E2 ubiquitin-conjugating enzyme]-L-cysteine + [acceptor protein]-N(6)-ubiquitinyl-L-lysine.</text>
        <dbReference type="EC" id="2.3.2.31"/>
    </reaction>
</comment>
<dbReference type="SMART" id="SM00647">
    <property type="entry name" value="IBR"/>
    <property type="match status" value="2"/>
</dbReference>
<comment type="caution">
    <text evidence="11">The sequence shown here is derived from an EMBL/GenBank/DDBJ whole genome shotgun (WGS) entry which is preliminary data.</text>
</comment>
<proteinExistence type="predicted"/>
<feature type="region of interest" description="Disordered" evidence="9">
    <location>
        <begin position="99"/>
        <end position="120"/>
    </location>
</feature>
<keyword evidence="5" id="KW-0677">Repeat</keyword>
<evidence type="ECO:0000256" key="4">
    <source>
        <dbReference type="ARBA" id="ARBA00022723"/>
    </source>
</evidence>
<protein>
    <recommendedName>
        <fullName evidence="2">RBR-type E3 ubiquitin transferase</fullName>
        <ecNumber evidence="2">2.3.2.31</ecNumber>
    </recommendedName>
</protein>
<dbReference type="InterPro" id="IPR002867">
    <property type="entry name" value="IBR_dom"/>
</dbReference>
<evidence type="ECO:0000256" key="6">
    <source>
        <dbReference type="ARBA" id="ARBA00022771"/>
    </source>
</evidence>
<evidence type="ECO:0000256" key="7">
    <source>
        <dbReference type="ARBA" id="ARBA00022786"/>
    </source>
</evidence>
<dbReference type="InterPro" id="IPR044066">
    <property type="entry name" value="TRIAD_supradom"/>
</dbReference>
<keyword evidence="6" id="KW-0863">Zinc-finger</keyword>
<accession>A0ABQ5RPI7</accession>
<evidence type="ECO:0000256" key="1">
    <source>
        <dbReference type="ARBA" id="ARBA00001798"/>
    </source>
</evidence>
<evidence type="ECO:0000313" key="11">
    <source>
        <dbReference type="EMBL" id="GLI59472.1"/>
    </source>
</evidence>
<keyword evidence="12" id="KW-1185">Reference proteome</keyword>
<dbReference type="Pfam" id="PF01485">
    <property type="entry name" value="IBR"/>
    <property type="match status" value="2"/>
</dbReference>
<evidence type="ECO:0000313" key="12">
    <source>
        <dbReference type="Proteomes" id="UP001165090"/>
    </source>
</evidence>
<feature type="domain" description="RING-type" evidence="10">
    <location>
        <begin position="138"/>
        <end position="367"/>
    </location>
</feature>
<dbReference type="PANTHER" id="PTHR11685">
    <property type="entry name" value="RBR FAMILY RING FINGER AND IBR DOMAIN-CONTAINING"/>
    <property type="match status" value="1"/>
</dbReference>
<evidence type="ECO:0000259" key="10">
    <source>
        <dbReference type="PROSITE" id="PS51873"/>
    </source>
</evidence>
<keyword evidence="3" id="KW-0808">Transferase</keyword>
<evidence type="ECO:0000256" key="2">
    <source>
        <dbReference type="ARBA" id="ARBA00012251"/>
    </source>
</evidence>
<evidence type="ECO:0000256" key="5">
    <source>
        <dbReference type="ARBA" id="ARBA00022737"/>
    </source>
</evidence>
<gene>
    <name evidence="11" type="ORF">VaNZ11_001355</name>
</gene>
<dbReference type="PROSITE" id="PS00518">
    <property type="entry name" value="ZF_RING_1"/>
    <property type="match status" value="1"/>
</dbReference>
<evidence type="ECO:0000256" key="9">
    <source>
        <dbReference type="SAM" id="MobiDB-lite"/>
    </source>
</evidence>
<dbReference type="InterPro" id="IPR013083">
    <property type="entry name" value="Znf_RING/FYVE/PHD"/>
</dbReference>
<dbReference type="SUPFAM" id="SSF57850">
    <property type="entry name" value="RING/U-box"/>
    <property type="match status" value="2"/>
</dbReference>
<dbReference type="Gene3D" id="1.20.120.1750">
    <property type="match status" value="1"/>
</dbReference>
<dbReference type="InterPro" id="IPR017907">
    <property type="entry name" value="Znf_RING_CS"/>
</dbReference>
<reference evidence="11 12" key="1">
    <citation type="journal article" date="2023" name="IScience">
        <title>Expanded male sex-determining region conserved during the evolution of homothallism in the green alga Volvox.</title>
        <authorList>
            <person name="Yamamoto K."/>
            <person name="Matsuzaki R."/>
            <person name="Mahakham W."/>
            <person name="Heman W."/>
            <person name="Sekimoto H."/>
            <person name="Kawachi M."/>
            <person name="Minakuchi Y."/>
            <person name="Toyoda A."/>
            <person name="Nozaki H."/>
        </authorList>
    </citation>
    <scope>NUCLEOTIDE SEQUENCE [LARGE SCALE GENOMIC DNA]</scope>
    <source>
        <strain evidence="11 12">NIES-4468</strain>
    </source>
</reference>
<organism evidence="11 12">
    <name type="scientific">Volvox africanus</name>
    <dbReference type="NCBI Taxonomy" id="51714"/>
    <lineage>
        <taxon>Eukaryota</taxon>
        <taxon>Viridiplantae</taxon>
        <taxon>Chlorophyta</taxon>
        <taxon>core chlorophytes</taxon>
        <taxon>Chlorophyceae</taxon>
        <taxon>CS clade</taxon>
        <taxon>Chlamydomonadales</taxon>
        <taxon>Volvocaceae</taxon>
        <taxon>Volvox</taxon>
    </lineage>
</organism>
<dbReference type="PROSITE" id="PS51873">
    <property type="entry name" value="TRIAD"/>
    <property type="match status" value="1"/>
</dbReference>
<dbReference type="CDD" id="cd22584">
    <property type="entry name" value="Rcat_RBR_unk"/>
    <property type="match status" value="1"/>
</dbReference>
<evidence type="ECO:0000256" key="8">
    <source>
        <dbReference type="ARBA" id="ARBA00022833"/>
    </source>
</evidence>
<keyword evidence="7" id="KW-0833">Ubl conjugation pathway</keyword>
<dbReference type="InterPro" id="IPR031127">
    <property type="entry name" value="E3_UB_ligase_RBR"/>
</dbReference>
<evidence type="ECO:0000256" key="3">
    <source>
        <dbReference type="ARBA" id="ARBA00022679"/>
    </source>
</evidence>
<sequence length="368" mass="39102">MATTGCSSSCSANSSNALNWRSWRLFKRSAMQTAFIGPVQAGDVRAANGDNTDGSACRAAMEDAEAAAAAAVAADGGLLCIRCFERFLPPGYETGAVRSTASSNSSSSYSCGSISNSNSGRNTTSSICSNNSSSSNSNSSSTSVSYSSARIELAASAGCKHYFCSGCLTEYMRGMVRDRKFPINCPMAAGQQGCKLEFSREAVLVALEGHPKEIQVFEQLEADHVLRVQPHVFCPHPGCSSPLLLPGPGERPLPADKPTTCPACQRTFCPRCAVPGWHKGYSCALFQTLPPEDRNPDTAAVLRLGATRSWQRCPSCRSLVERSGGCNHIRCRCGCQFCYSCSKAYLSSKPSNTNVHGTQGCSCPLWLG</sequence>
<dbReference type="Gene3D" id="3.30.40.10">
    <property type="entry name" value="Zinc/RING finger domain, C3HC4 (zinc finger)"/>
    <property type="match status" value="1"/>
</dbReference>
<name>A0ABQ5RPI7_9CHLO</name>
<keyword evidence="4" id="KW-0479">Metal-binding</keyword>
<dbReference type="EMBL" id="BSDZ01000004">
    <property type="protein sequence ID" value="GLI59472.1"/>
    <property type="molecule type" value="Genomic_DNA"/>
</dbReference>
<dbReference type="Proteomes" id="UP001165090">
    <property type="component" value="Unassembled WGS sequence"/>
</dbReference>